<organism evidence="1 2">
    <name type="scientific">Capsulimonas corticalis</name>
    <dbReference type="NCBI Taxonomy" id="2219043"/>
    <lineage>
        <taxon>Bacteria</taxon>
        <taxon>Bacillati</taxon>
        <taxon>Armatimonadota</taxon>
        <taxon>Armatimonadia</taxon>
        <taxon>Capsulimonadales</taxon>
        <taxon>Capsulimonadaceae</taxon>
        <taxon>Capsulimonas</taxon>
    </lineage>
</organism>
<proteinExistence type="predicted"/>
<dbReference type="EMBL" id="AP025739">
    <property type="protein sequence ID" value="BDI32607.1"/>
    <property type="molecule type" value="Genomic_DNA"/>
</dbReference>
<protein>
    <submittedName>
        <fullName evidence="1">Uncharacterized protein</fullName>
    </submittedName>
</protein>
<name>A0A402D509_9BACT</name>
<dbReference type="Proteomes" id="UP000287394">
    <property type="component" value="Chromosome"/>
</dbReference>
<dbReference type="KEGG" id="ccot:CCAX7_46580"/>
<reference evidence="1 2" key="1">
    <citation type="journal article" date="2019" name="Int. J. Syst. Evol. Microbiol.">
        <title>Capsulimonas corticalis gen. nov., sp. nov., an aerobic capsulated bacterium, of a novel bacterial order, Capsulimonadales ord. nov., of the class Armatimonadia of the phylum Armatimonadetes.</title>
        <authorList>
            <person name="Li J."/>
            <person name="Kudo C."/>
            <person name="Tonouchi A."/>
        </authorList>
    </citation>
    <scope>NUCLEOTIDE SEQUENCE [LARGE SCALE GENOMIC DNA]</scope>
    <source>
        <strain evidence="1 2">AX-7</strain>
    </source>
</reference>
<sequence>MIFIVFGPAKNCSADGLNYKIINIAPDSKESVQAVSLNDNDEVLVSFGNGPYGMRSFLFSKGVLKDLKLKGYPEQFATKITNYRRVLGVTQTKQTPNIRSFYLDAQMHIHWLLASGDCEPCDLNSRGETVGVYHHGAEIDNSIMIWSSKGSSKEIILPYNDLKVVGWVNNSEVLASGLAHSPSLYRTLFVNTKSGKVKQEIEHEKLWNINAVLANGNFVGYIQGQLGQRIPFKYLSGKVTELPIEAQSDGNAIGIAYDGKVVGTIYQQATSSDIATLWIGSKSYNLNLLCRNHADWVLQDPVAINTRGTILCQGEYKGRDSACLLIPQN</sequence>
<gene>
    <name evidence="1" type="ORF">CCAX7_46580</name>
</gene>
<keyword evidence="2" id="KW-1185">Reference proteome</keyword>
<accession>A0A402D509</accession>
<dbReference type="AlphaFoldDB" id="A0A402D509"/>
<evidence type="ECO:0000313" key="1">
    <source>
        <dbReference type="EMBL" id="BDI32607.1"/>
    </source>
</evidence>
<evidence type="ECO:0000313" key="2">
    <source>
        <dbReference type="Proteomes" id="UP000287394"/>
    </source>
</evidence>
<dbReference type="RefSeq" id="WP_125206312.1">
    <property type="nucleotide sequence ID" value="NZ_AP025739.1"/>
</dbReference>